<evidence type="ECO:0000256" key="1">
    <source>
        <dbReference type="ARBA" id="ARBA00022690"/>
    </source>
</evidence>
<dbReference type="InterPro" id="IPR036331">
    <property type="entry name" value="Chagasin-like_sf"/>
</dbReference>
<dbReference type="EMBL" id="JBJIAA010000007">
    <property type="protein sequence ID" value="MFL0250744.1"/>
    <property type="molecule type" value="Genomic_DNA"/>
</dbReference>
<dbReference type="InterPro" id="IPR018990">
    <property type="entry name" value="Prot_inh_I42_chagasin"/>
</dbReference>
<dbReference type="Proteomes" id="UP001623592">
    <property type="component" value="Unassembled WGS sequence"/>
</dbReference>
<organism evidence="4 5">
    <name type="scientific">Clostridium neuense</name>
    <dbReference type="NCBI Taxonomy" id="1728934"/>
    <lineage>
        <taxon>Bacteria</taxon>
        <taxon>Bacillati</taxon>
        <taxon>Bacillota</taxon>
        <taxon>Clostridia</taxon>
        <taxon>Eubacteriales</taxon>
        <taxon>Clostridiaceae</taxon>
        <taxon>Clostridium</taxon>
    </lineage>
</organism>
<keyword evidence="5" id="KW-1185">Reference proteome</keyword>
<name>A0ABW8TE05_9CLOT</name>
<dbReference type="SUPFAM" id="SSF141066">
    <property type="entry name" value="ICP-like"/>
    <property type="match status" value="1"/>
</dbReference>
<reference evidence="4 5" key="1">
    <citation type="submission" date="2024-11" db="EMBL/GenBank/DDBJ databases">
        <authorList>
            <person name="Heng Y.C."/>
            <person name="Lim A.C.H."/>
            <person name="Lee J.K.Y."/>
            <person name="Kittelmann S."/>
        </authorList>
    </citation>
    <scope>NUCLEOTIDE SEQUENCE [LARGE SCALE GENOMIC DNA]</scope>
    <source>
        <strain evidence="4 5">WILCCON 0114</strain>
    </source>
</reference>
<evidence type="ECO:0000259" key="3">
    <source>
        <dbReference type="Pfam" id="PF09394"/>
    </source>
</evidence>
<sequence>MSNFHRIKRTYDTLLTDSGTNIMKIGENAWVILDDNPSTGYSWRVVTDSSGIYKVIKSFYLPTNTGSVGSPGKSIWIIRAVDTGRGSITFKYSRAYSTDSNDKEIRYEINVI</sequence>
<gene>
    <name evidence="4" type="ORF">ACJDT4_09960</name>
</gene>
<dbReference type="PANTHER" id="PTHR36530">
    <property type="entry name" value="INHIBITOR OF CYSTEINE PEPTIDASE"/>
    <property type="match status" value="1"/>
</dbReference>
<feature type="domain" description="Proteinase inhibitor I42 chagasin" evidence="3">
    <location>
        <begin position="23"/>
        <end position="111"/>
    </location>
</feature>
<dbReference type="InterPro" id="IPR052781">
    <property type="entry name" value="Cys_protease_inhibitor_I42"/>
</dbReference>
<dbReference type="PANTHER" id="PTHR36530:SF1">
    <property type="entry name" value="AMOEBIASIN-1"/>
    <property type="match status" value="1"/>
</dbReference>
<dbReference type="GO" id="GO:0030414">
    <property type="term" value="F:peptidase inhibitor activity"/>
    <property type="evidence" value="ECO:0007669"/>
    <property type="project" value="UniProtKB-KW"/>
</dbReference>
<comment type="caution">
    <text evidence="4">The sequence shown here is derived from an EMBL/GenBank/DDBJ whole genome shotgun (WGS) entry which is preliminary data.</text>
</comment>
<evidence type="ECO:0000313" key="5">
    <source>
        <dbReference type="Proteomes" id="UP001623592"/>
    </source>
</evidence>
<dbReference type="Gene3D" id="2.60.40.2020">
    <property type="match status" value="1"/>
</dbReference>
<dbReference type="Pfam" id="PF09394">
    <property type="entry name" value="Inhibitor_I42"/>
    <property type="match status" value="1"/>
</dbReference>
<evidence type="ECO:0000256" key="2">
    <source>
        <dbReference type="ARBA" id="ARBA00022704"/>
    </source>
</evidence>
<protein>
    <submittedName>
        <fullName evidence="4">Protease inhibitor I42 family protein</fullName>
    </submittedName>
</protein>
<keyword evidence="1 4" id="KW-0646">Protease inhibitor</keyword>
<accession>A0ABW8TE05</accession>
<evidence type="ECO:0000313" key="4">
    <source>
        <dbReference type="EMBL" id="MFL0250744.1"/>
    </source>
</evidence>
<keyword evidence="2" id="KW-0789">Thiol protease inhibitor</keyword>
<proteinExistence type="predicted"/>